<comment type="similarity">
    <text evidence="2 9">Belongs to the type II topoisomerase GyrA/ParC subunit family.</text>
</comment>
<dbReference type="Gene3D" id="3.90.199.10">
    <property type="entry name" value="Topoisomerase II, domain 5"/>
    <property type="match status" value="1"/>
</dbReference>
<feature type="coiled-coil region" evidence="11">
    <location>
        <begin position="463"/>
        <end position="490"/>
    </location>
</feature>
<dbReference type="SUPFAM" id="SSF56719">
    <property type="entry name" value="Type II DNA topoisomerase"/>
    <property type="match status" value="1"/>
</dbReference>
<accession>A0A2H0WR74</accession>
<proteinExistence type="inferred from homology"/>
<evidence type="ECO:0000256" key="10">
    <source>
        <dbReference type="PROSITE-ProRule" id="PRU01384"/>
    </source>
</evidence>
<dbReference type="GO" id="GO:0009330">
    <property type="term" value="C:DNA topoisomerase type II (double strand cut, ATP-hydrolyzing) complex"/>
    <property type="evidence" value="ECO:0007669"/>
    <property type="project" value="TreeGrafter"/>
</dbReference>
<dbReference type="GO" id="GO:0005737">
    <property type="term" value="C:cytoplasm"/>
    <property type="evidence" value="ECO:0007669"/>
    <property type="project" value="UniProtKB-SubCell"/>
</dbReference>
<dbReference type="InterPro" id="IPR006691">
    <property type="entry name" value="GyrA/parC_rep"/>
</dbReference>
<evidence type="ECO:0000256" key="2">
    <source>
        <dbReference type="ARBA" id="ARBA00008263"/>
    </source>
</evidence>
<dbReference type="EC" id="5.6.2.2" evidence="9"/>
<organism evidence="13 14">
    <name type="scientific">Candidatus Shapirobacteria bacterium CG09_land_8_20_14_0_10_38_17</name>
    <dbReference type="NCBI Taxonomy" id="1974884"/>
    <lineage>
        <taxon>Bacteria</taxon>
        <taxon>Candidatus Shapironibacteriota</taxon>
    </lineage>
</organism>
<dbReference type="GO" id="GO:0034335">
    <property type="term" value="F:DNA negative supercoiling activity"/>
    <property type="evidence" value="ECO:0007669"/>
    <property type="project" value="UniProtKB-ARBA"/>
</dbReference>
<evidence type="ECO:0000259" key="12">
    <source>
        <dbReference type="PROSITE" id="PS52040"/>
    </source>
</evidence>
<evidence type="ECO:0000256" key="8">
    <source>
        <dbReference type="ARBA" id="ARBA00063644"/>
    </source>
</evidence>
<keyword evidence="6 9" id="KW-0238">DNA-binding</keyword>
<evidence type="ECO:0000256" key="1">
    <source>
        <dbReference type="ARBA" id="ARBA00000185"/>
    </source>
</evidence>
<keyword evidence="7 9" id="KW-0413">Isomerase</keyword>
<reference evidence="14" key="1">
    <citation type="submission" date="2017-09" db="EMBL/GenBank/DDBJ databases">
        <title>Depth-based differentiation of microbial function through sediment-hosted aquifers and enrichment of novel symbionts in the deep terrestrial subsurface.</title>
        <authorList>
            <person name="Probst A.J."/>
            <person name="Ladd B."/>
            <person name="Jarett J.K."/>
            <person name="Geller-Mcgrath D.E."/>
            <person name="Sieber C.M.K."/>
            <person name="Emerson J.B."/>
            <person name="Anantharaman K."/>
            <person name="Thomas B.C."/>
            <person name="Malmstrom R."/>
            <person name="Stieglmeier M."/>
            <person name="Klingl A."/>
            <person name="Woyke T."/>
            <person name="Ryan C.M."/>
            <person name="Banfield J.F."/>
        </authorList>
    </citation>
    <scope>NUCLEOTIDE SEQUENCE [LARGE SCALE GENOMIC DNA]</scope>
</reference>
<evidence type="ECO:0000313" key="14">
    <source>
        <dbReference type="Proteomes" id="UP000231282"/>
    </source>
</evidence>
<evidence type="ECO:0000256" key="6">
    <source>
        <dbReference type="ARBA" id="ARBA00023125"/>
    </source>
</evidence>
<dbReference type="InterPro" id="IPR035516">
    <property type="entry name" value="Gyrase/topoIV_suA_C"/>
</dbReference>
<dbReference type="PANTHER" id="PTHR43493">
    <property type="entry name" value="DNA GYRASE/TOPOISOMERASE SUBUNIT A"/>
    <property type="match status" value="1"/>
</dbReference>
<comment type="caution">
    <text evidence="13">The sequence shown here is derived from an EMBL/GenBank/DDBJ whole genome shotgun (WGS) entry which is preliminary data.</text>
</comment>
<dbReference type="FunFam" id="3.30.1360.40:FF:000002">
    <property type="entry name" value="DNA gyrase subunit A"/>
    <property type="match status" value="1"/>
</dbReference>
<dbReference type="CDD" id="cd00187">
    <property type="entry name" value="TOP4c"/>
    <property type="match status" value="1"/>
</dbReference>
<keyword evidence="9" id="KW-0963">Cytoplasm</keyword>
<dbReference type="GO" id="GO:0003677">
    <property type="term" value="F:DNA binding"/>
    <property type="evidence" value="ECO:0007669"/>
    <property type="project" value="UniProtKB-UniRule"/>
</dbReference>
<dbReference type="GO" id="GO:0006265">
    <property type="term" value="P:DNA topological change"/>
    <property type="evidence" value="ECO:0007669"/>
    <property type="project" value="UniProtKB-UniRule"/>
</dbReference>
<dbReference type="Pfam" id="PF03989">
    <property type="entry name" value="DNA_gyraseA_C"/>
    <property type="match status" value="6"/>
</dbReference>
<dbReference type="Gene3D" id="2.120.10.90">
    <property type="entry name" value="DNA gyrase/topoisomerase IV, subunit A, C-terminal"/>
    <property type="match status" value="1"/>
</dbReference>
<dbReference type="PROSITE" id="PS52040">
    <property type="entry name" value="TOPO_IIA"/>
    <property type="match status" value="1"/>
</dbReference>
<keyword evidence="3 9" id="KW-0547">Nucleotide-binding</keyword>
<keyword evidence="5 9" id="KW-0799">Topoisomerase</keyword>
<evidence type="ECO:0000256" key="9">
    <source>
        <dbReference type="HAMAP-Rule" id="MF_01897"/>
    </source>
</evidence>
<comment type="catalytic activity">
    <reaction evidence="1 9 10">
        <text>ATP-dependent breakage, passage and rejoining of double-stranded DNA.</text>
        <dbReference type="EC" id="5.6.2.2"/>
    </reaction>
</comment>
<comment type="subunit">
    <text evidence="8">Heterotetramer composed of ParC and ParE.</text>
</comment>
<feature type="domain" description="Topo IIA-type catalytic" evidence="12">
    <location>
        <begin position="34"/>
        <end position="533"/>
    </location>
</feature>
<dbReference type="InterPro" id="IPR013758">
    <property type="entry name" value="Topo_IIA_A/C_ab"/>
</dbReference>
<name>A0A2H0WR74_9BACT</name>
<dbReference type="InterPro" id="IPR013760">
    <property type="entry name" value="Topo_IIA-like_dom_sf"/>
</dbReference>
<evidence type="ECO:0000256" key="3">
    <source>
        <dbReference type="ARBA" id="ARBA00022741"/>
    </source>
</evidence>
<comment type="subunit">
    <text evidence="9">Heterotetramer, composed of two GyrA and two GyrB chains. In the heterotetramer, GyrA contains the active site tyrosine that forms a transient covalent intermediate with DNA, while GyrB binds cofactors and catalyzes ATP hydrolysis.</text>
</comment>
<dbReference type="Pfam" id="PF00521">
    <property type="entry name" value="DNA_topoisoIV"/>
    <property type="match status" value="2"/>
</dbReference>
<sequence>MPNPIGKTKLVSISKETKKSYLDYAMSVIVARALPDVRDGLKPVHRRILFAMQQMGILGRTNFSKSAKVVGEVLGKYHPHGDASIYEALVRLAQNFSMRYPLLQGQGNFGSIDGDSAAAMRYTEVRLAKISQEMLSDLDKETIPFTANFDTTLQEPQYLPALLPNLLLMGAEGIAVGMATKIPPHNLTEVCQAAIAMIKRGKLLNNKPLKEKLLINQLLNSKPKKIKQYIPVFDSDISLEEILNYIKGPDFPTAGAIYGREEIKNTYQSGRGKILIRGKAEIEETKKNRFVIIIRELPYQVNKAQLVATIAQLAREQKIKGVIDLRDESDRQGIRIVLDLQRNAKPQAILNNLFKKTALETSFPANFVALVDGMPQTLRLKQILSLYVEHRQEIITRRIIFNLKKAKARAHILEGLKIALDNLDAVIETIKKSKNTEIARQNLMKNFGLSAIQADAILEMQLKRLSQLERQKIEEEYKQIMKEIDHLINLLTHPQKILIIIEKELNSLIENYGDKRRTQVFAHLPGEFSEKDLVPNEPTIITITKENYIKRVSRESYKSQRRGGQGVTGMTTKEEDQIKRLITAHTHKQILFFTDQGRVFSCRVFDIPESNRQAKGKAIVNLIDIDPDEKVEATLILNDTAKEKQYLVLATKKGNIKKTKLSQFAKIRTNGLIAIKLKKDDQLCWAKIVKIQDDILLATAQGQSIRFHQSEIRPTARDTMGVAGIRLTKNDQVIGMIVFPHQAPQPQDKRKKFFRRLLMVTKNGLGKQTDIKAFPVQHRNGRGVKLAKINPKTGPVVAAKLVNQNNKMLIITSKKAHIIKLPLRNIPVLGRNTQGVILMRFATTNDSVTSITALQKSTKE</sequence>
<protein>
    <recommendedName>
        <fullName evidence="9">DNA gyrase subunit A</fullName>
        <ecNumber evidence="9">5.6.2.2</ecNumber>
    </recommendedName>
</protein>
<evidence type="ECO:0000313" key="13">
    <source>
        <dbReference type="EMBL" id="PIS15115.1"/>
    </source>
</evidence>
<keyword evidence="11" id="KW-0175">Coiled coil</keyword>
<feature type="short sequence motif" description="GyrA-box" evidence="9">
    <location>
        <begin position="560"/>
        <end position="566"/>
    </location>
</feature>
<dbReference type="GO" id="GO:0005524">
    <property type="term" value="F:ATP binding"/>
    <property type="evidence" value="ECO:0007669"/>
    <property type="project" value="UniProtKB-UniRule"/>
</dbReference>
<evidence type="ECO:0000256" key="7">
    <source>
        <dbReference type="ARBA" id="ARBA00023235"/>
    </source>
</evidence>
<dbReference type="GO" id="GO:0006261">
    <property type="term" value="P:DNA-templated DNA replication"/>
    <property type="evidence" value="ECO:0007669"/>
    <property type="project" value="UniProtKB-UniRule"/>
</dbReference>
<keyword evidence="4 9" id="KW-0067">ATP-binding</keyword>
<dbReference type="SMART" id="SM00434">
    <property type="entry name" value="TOP4c"/>
    <property type="match status" value="1"/>
</dbReference>
<dbReference type="InterPro" id="IPR002205">
    <property type="entry name" value="Topo_IIA_dom_A"/>
</dbReference>
<gene>
    <name evidence="9" type="primary">gyrA</name>
    <name evidence="13" type="ORF">COT63_01705</name>
</gene>
<dbReference type="GO" id="GO:0005694">
    <property type="term" value="C:chromosome"/>
    <property type="evidence" value="ECO:0007669"/>
    <property type="project" value="InterPro"/>
</dbReference>
<dbReference type="Gene3D" id="1.10.268.10">
    <property type="entry name" value="Topoisomerase, domain 3"/>
    <property type="match status" value="1"/>
</dbReference>
<evidence type="ECO:0000256" key="11">
    <source>
        <dbReference type="SAM" id="Coils"/>
    </source>
</evidence>
<dbReference type="Proteomes" id="UP000231282">
    <property type="component" value="Unassembled WGS sequence"/>
</dbReference>
<dbReference type="InterPro" id="IPR050220">
    <property type="entry name" value="Type_II_DNA_Topoisomerases"/>
</dbReference>
<evidence type="ECO:0000256" key="4">
    <source>
        <dbReference type="ARBA" id="ARBA00022840"/>
    </source>
</evidence>
<dbReference type="FunFam" id="2.120.10.90:FF:000005">
    <property type="entry name" value="DNA topoisomerase 4 subunit A"/>
    <property type="match status" value="1"/>
</dbReference>
<dbReference type="PANTHER" id="PTHR43493:SF5">
    <property type="entry name" value="DNA GYRASE SUBUNIT A, CHLOROPLASTIC_MITOCHONDRIAL"/>
    <property type="match status" value="1"/>
</dbReference>
<comment type="subcellular location">
    <subcellularLocation>
        <location evidence="9">Cytoplasm</location>
    </subcellularLocation>
</comment>
<dbReference type="AlphaFoldDB" id="A0A2H0WR74"/>
<comment type="miscellaneous">
    <text evidence="9">Few gyrases are as efficient as E.coli at forming negative supercoils. Not all organisms have 2 type II topoisomerases; in organisms with a single type II topoisomerase this enzyme also has to decatenate newly replicated chromosomes.</text>
</comment>
<comment type="function">
    <text evidence="9">A type II topoisomerase that negatively supercoils closed circular double-stranded (ds) DNA in an ATP-dependent manner to modulate DNA topology and maintain chromosomes in an underwound state. Negative supercoiling favors strand separation, and DNA replication, transcription, recombination and repair, all of which involve strand separation. Also able to catalyze the interconversion of other topological isomers of dsDNA rings, including catenanes and knotted rings. Type II topoisomerases break and join 2 DNA strands simultaneously in an ATP-dependent manner.</text>
</comment>
<dbReference type="SUPFAM" id="SSF101904">
    <property type="entry name" value="GyrA/ParC C-terminal domain-like"/>
    <property type="match status" value="1"/>
</dbReference>
<dbReference type="EMBL" id="PEZH01000030">
    <property type="protein sequence ID" value="PIS15115.1"/>
    <property type="molecule type" value="Genomic_DNA"/>
</dbReference>
<dbReference type="FunFam" id="1.10.268.10:FF:000001">
    <property type="entry name" value="DNA gyrase subunit A"/>
    <property type="match status" value="1"/>
</dbReference>
<dbReference type="InterPro" id="IPR005743">
    <property type="entry name" value="GyrA"/>
</dbReference>
<dbReference type="HAMAP" id="MF_01897">
    <property type="entry name" value="GyrA"/>
    <property type="match status" value="1"/>
</dbReference>
<evidence type="ECO:0000256" key="5">
    <source>
        <dbReference type="ARBA" id="ARBA00023029"/>
    </source>
</evidence>
<dbReference type="InterPro" id="IPR013757">
    <property type="entry name" value="Topo_IIA_A_a_sf"/>
</dbReference>
<feature type="active site" description="O-(5'-phospho-DNA)-tyrosine intermediate" evidence="9 10">
    <location>
        <position position="122"/>
    </location>
</feature>